<dbReference type="Pfam" id="PF00271">
    <property type="entry name" value="Helicase_C"/>
    <property type="match status" value="1"/>
</dbReference>
<dbReference type="PANTHER" id="PTHR14074">
    <property type="entry name" value="HELICASE WITH DEATH DOMAIN-RELATED"/>
    <property type="match status" value="1"/>
</dbReference>
<accession>A0A8B6HDI7</accession>
<keyword evidence="3" id="KW-1185">Reference proteome</keyword>
<dbReference type="PROSITE" id="PS51194">
    <property type="entry name" value="HELICASE_CTER"/>
    <property type="match status" value="1"/>
</dbReference>
<dbReference type="InterPro" id="IPR001650">
    <property type="entry name" value="Helicase_C-like"/>
</dbReference>
<proteinExistence type="predicted"/>
<evidence type="ECO:0000313" key="3">
    <source>
        <dbReference type="Proteomes" id="UP000596742"/>
    </source>
</evidence>
<dbReference type="InterPro" id="IPR051363">
    <property type="entry name" value="RLR_Helicase"/>
</dbReference>
<dbReference type="AlphaFoldDB" id="A0A8B6HDI7"/>
<dbReference type="PANTHER" id="PTHR14074:SF16">
    <property type="entry name" value="ANTIVIRAL INNATE IMMUNE RESPONSE RECEPTOR RIG-I"/>
    <property type="match status" value="1"/>
</dbReference>
<evidence type="ECO:0000313" key="2">
    <source>
        <dbReference type="EMBL" id="VDI77768.1"/>
    </source>
</evidence>
<dbReference type="EMBL" id="UYJE01009879">
    <property type="protein sequence ID" value="VDI77768.1"/>
    <property type="molecule type" value="Genomic_DNA"/>
</dbReference>
<dbReference type="Gene3D" id="3.40.50.300">
    <property type="entry name" value="P-loop containing nucleotide triphosphate hydrolases"/>
    <property type="match status" value="2"/>
</dbReference>
<dbReference type="OrthoDB" id="10473804at2759"/>
<dbReference type="InterPro" id="IPR027417">
    <property type="entry name" value="P-loop_NTPase"/>
</dbReference>
<dbReference type="SUPFAM" id="SSF52540">
    <property type="entry name" value="P-loop containing nucleoside triphosphate hydrolases"/>
    <property type="match status" value="1"/>
</dbReference>
<organism evidence="2 3">
    <name type="scientific">Mytilus galloprovincialis</name>
    <name type="common">Mediterranean mussel</name>
    <dbReference type="NCBI Taxonomy" id="29158"/>
    <lineage>
        <taxon>Eukaryota</taxon>
        <taxon>Metazoa</taxon>
        <taxon>Spiralia</taxon>
        <taxon>Lophotrochozoa</taxon>
        <taxon>Mollusca</taxon>
        <taxon>Bivalvia</taxon>
        <taxon>Autobranchia</taxon>
        <taxon>Pteriomorphia</taxon>
        <taxon>Mytilida</taxon>
        <taxon>Mytiloidea</taxon>
        <taxon>Mytilidae</taxon>
        <taxon>Mytilinae</taxon>
        <taxon>Mytilus</taxon>
    </lineage>
</organism>
<dbReference type="Proteomes" id="UP000596742">
    <property type="component" value="Unassembled WGS sequence"/>
</dbReference>
<dbReference type="GO" id="GO:0005737">
    <property type="term" value="C:cytoplasm"/>
    <property type="evidence" value="ECO:0007669"/>
    <property type="project" value="TreeGrafter"/>
</dbReference>
<reference evidence="2" key="1">
    <citation type="submission" date="2018-11" db="EMBL/GenBank/DDBJ databases">
        <authorList>
            <person name="Alioto T."/>
            <person name="Alioto T."/>
        </authorList>
    </citation>
    <scope>NUCLEOTIDE SEQUENCE</scope>
</reference>
<evidence type="ECO:0000259" key="1">
    <source>
        <dbReference type="PROSITE" id="PS51194"/>
    </source>
</evidence>
<gene>
    <name evidence="2" type="ORF">MGAL_10B020519</name>
</gene>
<name>A0A8B6HDI7_MYTGA</name>
<comment type="caution">
    <text evidence="2">The sequence shown here is derived from an EMBL/GenBank/DDBJ whole genome shotgun (WGS) entry which is preliminary data.</text>
</comment>
<protein>
    <recommendedName>
        <fullName evidence="1">Helicase C-terminal domain-containing protein</fullName>
    </recommendedName>
</protein>
<sequence length="476" mass="54465">MTMELNGDEIDDFKSIQTSNLIFSTPQFFCNRLMKAAVFPQLSIGIFTLIIIDECHHAHRRSVYNGLMSYYRLAKYGQDMDCLPQIVGLTSLPGLDEVRDLTSAKDYLHQIMANLAVNNLSVVNRNKEELLQYTSSPQKVFLSPTPRQNDTLKNLLLEAMAFVESKMNSRIVSEFLTENQDDIWDLQKAISIPLVQRTDILYLQWLTEATRKVETLLYKNFDAILLLHACLRHLKLYAECLEINSLFDTDHVDVIMKGDVDKAFDSQNATTLEIVYKLRDVVAEIRESSRTIEGKTDIQVIIENIESNYKRLKKCSRFVVLVKTRAAATALEMRLPGYLRSTYLAGLQKSLEEGEDDRTRILENFKNGEHLCIVATSDRCKGLDFPSCNMVINYRIESDDKIIIFQMLGNVGRNEEQELIAGTSTDFGTEKKNIQQQYLIAQAIEEISESNIARDIAIAEKNIFEIEEIIREAEKI</sequence>
<feature type="domain" description="Helicase C-terminal" evidence="1">
    <location>
        <begin position="304"/>
        <end position="464"/>
    </location>
</feature>